<dbReference type="Gene3D" id="3.30.420.10">
    <property type="entry name" value="Ribonuclease H-like superfamily/Ribonuclease H"/>
    <property type="match status" value="1"/>
</dbReference>
<dbReference type="EMBL" id="JAKMXF010000044">
    <property type="protein sequence ID" value="KAI6659967.1"/>
    <property type="molecule type" value="Genomic_DNA"/>
</dbReference>
<dbReference type="InterPro" id="IPR052709">
    <property type="entry name" value="Transposase-MT_Hybrid"/>
</dbReference>
<evidence type="ECO:0000313" key="2">
    <source>
        <dbReference type="Proteomes" id="UP001165289"/>
    </source>
</evidence>
<keyword evidence="2" id="KW-1185">Reference proteome</keyword>
<gene>
    <name evidence="1" type="ORF">LOD99_14307</name>
</gene>
<organism evidence="1 2">
    <name type="scientific">Oopsacas minuta</name>
    <dbReference type="NCBI Taxonomy" id="111878"/>
    <lineage>
        <taxon>Eukaryota</taxon>
        <taxon>Metazoa</taxon>
        <taxon>Porifera</taxon>
        <taxon>Hexactinellida</taxon>
        <taxon>Hexasterophora</taxon>
        <taxon>Lyssacinosida</taxon>
        <taxon>Leucopsacidae</taxon>
        <taxon>Oopsacas</taxon>
    </lineage>
</organism>
<dbReference type="GO" id="GO:0003676">
    <property type="term" value="F:nucleic acid binding"/>
    <property type="evidence" value="ECO:0007669"/>
    <property type="project" value="InterPro"/>
</dbReference>
<protein>
    <recommendedName>
        <fullName evidence="3">Transposase</fullName>
    </recommendedName>
</protein>
<dbReference type="InterPro" id="IPR036397">
    <property type="entry name" value="RNaseH_sf"/>
</dbReference>
<dbReference type="PANTHER" id="PTHR46060">
    <property type="entry name" value="MARINER MOS1 TRANSPOSASE-LIKE PROTEIN"/>
    <property type="match status" value="1"/>
</dbReference>
<proteinExistence type="predicted"/>
<dbReference type="PANTHER" id="PTHR46060:SF1">
    <property type="entry name" value="MARINER MOS1 TRANSPOSASE-LIKE PROTEIN"/>
    <property type="match status" value="1"/>
</dbReference>
<evidence type="ECO:0008006" key="3">
    <source>
        <dbReference type="Google" id="ProtNLM"/>
    </source>
</evidence>
<reference evidence="1 2" key="1">
    <citation type="journal article" date="2023" name="BMC Biol.">
        <title>The compact genome of the sponge Oopsacas minuta (Hexactinellida) is lacking key metazoan core genes.</title>
        <authorList>
            <person name="Santini S."/>
            <person name="Schenkelaars Q."/>
            <person name="Jourda C."/>
            <person name="Duchesne M."/>
            <person name="Belahbib H."/>
            <person name="Rocher C."/>
            <person name="Selva M."/>
            <person name="Riesgo A."/>
            <person name="Vervoort M."/>
            <person name="Leys S.P."/>
            <person name="Kodjabachian L."/>
            <person name="Le Bivic A."/>
            <person name="Borchiellini C."/>
            <person name="Claverie J.M."/>
            <person name="Renard E."/>
        </authorList>
    </citation>
    <scope>NUCLEOTIDE SEQUENCE [LARGE SCALE GENOMIC DNA]</scope>
    <source>
        <strain evidence="1">SPO-2</strain>
    </source>
</reference>
<dbReference type="Proteomes" id="UP001165289">
    <property type="component" value="Unassembled WGS sequence"/>
</dbReference>
<accession>A0AAV7KFE3</accession>
<dbReference type="AlphaFoldDB" id="A0AAV7KFE3"/>
<comment type="caution">
    <text evidence="1">The sequence shown here is derived from an EMBL/GenBank/DDBJ whole genome shotgun (WGS) entry which is preliminary data.</text>
</comment>
<evidence type="ECO:0000313" key="1">
    <source>
        <dbReference type="EMBL" id="KAI6659967.1"/>
    </source>
</evidence>
<sequence>MTRLRESLKRNRRGMLKGIPLILHDNAPSHKSHIAQEAIKDCGFKQVQHPSYSPDLALSDYYLFPIAKQALRARIFGDDDALESGFEDWLDTKDKMFFIMV</sequence>
<name>A0AAV7KFE3_9METZ</name>